<gene>
    <name evidence="2" type="ORF">B1199_10495</name>
</gene>
<evidence type="ECO:0000256" key="1">
    <source>
        <dbReference type="SAM" id="SignalP"/>
    </source>
</evidence>
<dbReference type="EMBL" id="MWPV01000003">
    <property type="protein sequence ID" value="OUL57497.1"/>
    <property type="molecule type" value="Genomic_DNA"/>
</dbReference>
<evidence type="ECO:0000313" key="2">
    <source>
        <dbReference type="EMBL" id="OUL57497.1"/>
    </source>
</evidence>
<feature type="signal peptide" evidence="1">
    <location>
        <begin position="1"/>
        <end position="21"/>
    </location>
</feature>
<reference evidence="2 3" key="1">
    <citation type="submission" date="2017-02" db="EMBL/GenBank/DDBJ databases">
        <title>Pseudoalteromonas ulvae TC14 Genome.</title>
        <authorList>
            <person name="Molmeret M."/>
        </authorList>
    </citation>
    <scope>NUCLEOTIDE SEQUENCE [LARGE SCALE GENOMIC DNA]</scope>
    <source>
        <strain evidence="2">TC14</strain>
    </source>
</reference>
<dbReference type="InterPro" id="IPR021557">
    <property type="entry name" value="DUF3016"/>
</dbReference>
<dbReference type="OrthoDB" id="195620at2"/>
<accession>A0A244CPE5</accession>
<dbReference type="AlphaFoldDB" id="A0A244CPE5"/>
<evidence type="ECO:0008006" key="4">
    <source>
        <dbReference type="Google" id="ProtNLM"/>
    </source>
</evidence>
<dbReference type="RefSeq" id="WP_086744079.1">
    <property type="nucleotide sequence ID" value="NZ_MWPV01000003.1"/>
</dbReference>
<proteinExistence type="predicted"/>
<sequence length="162" mass="18740">MTGFKKLFCVIAMSSPFIVNAGEASVTWGDLKDFRDVRPSNEVRGSYHKRIQSQFEKHFMELSAQLPDGYKLGVKVTDIDLAGDVNFSGSREMRIVKPIFFPRVEFNYVLTDGAGKLIDKADVSLKDMSFMDKIKRGRDEEFHYEKRLITEWFDKELMPKIQ</sequence>
<protein>
    <recommendedName>
        <fullName evidence="4">DUF3016 domain-containing protein</fullName>
    </recommendedName>
</protein>
<comment type="caution">
    <text evidence="2">The sequence shown here is derived from an EMBL/GenBank/DDBJ whole genome shotgun (WGS) entry which is preliminary data.</text>
</comment>
<dbReference type="Proteomes" id="UP000194841">
    <property type="component" value="Unassembled WGS sequence"/>
</dbReference>
<feature type="chain" id="PRO_5012806080" description="DUF3016 domain-containing protein" evidence="1">
    <location>
        <begin position="22"/>
        <end position="162"/>
    </location>
</feature>
<keyword evidence="1" id="KW-0732">Signal</keyword>
<dbReference type="Pfam" id="PF11454">
    <property type="entry name" value="DUF3016"/>
    <property type="match status" value="1"/>
</dbReference>
<name>A0A244CPE5_PSEDV</name>
<organism evidence="2 3">
    <name type="scientific">Pseudoalteromonas ulvae</name>
    <dbReference type="NCBI Taxonomy" id="107327"/>
    <lineage>
        <taxon>Bacteria</taxon>
        <taxon>Pseudomonadati</taxon>
        <taxon>Pseudomonadota</taxon>
        <taxon>Gammaproteobacteria</taxon>
        <taxon>Alteromonadales</taxon>
        <taxon>Pseudoalteromonadaceae</taxon>
        <taxon>Pseudoalteromonas</taxon>
    </lineage>
</organism>
<evidence type="ECO:0000313" key="3">
    <source>
        <dbReference type="Proteomes" id="UP000194841"/>
    </source>
</evidence>
<keyword evidence="3" id="KW-1185">Reference proteome</keyword>